<dbReference type="PROSITE" id="PS51375">
    <property type="entry name" value="PPR"/>
    <property type="match status" value="5"/>
</dbReference>
<dbReference type="Proteomes" id="UP000639772">
    <property type="component" value="Chromosome 9"/>
</dbReference>
<comment type="caution">
    <text evidence="4">The sequence shown here is derived from an EMBL/GenBank/DDBJ whole genome shotgun (WGS) entry which is preliminary data.</text>
</comment>
<dbReference type="FunFam" id="1.25.40.10:FF:000511">
    <property type="entry name" value="Pentatricopeptide repeat-containing protein"/>
    <property type="match status" value="1"/>
</dbReference>
<name>A0A835Q7W5_VANPL</name>
<feature type="repeat" description="PPR" evidence="2">
    <location>
        <begin position="293"/>
        <end position="327"/>
    </location>
</feature>
<dbReference type="PANTHER" id="PTHR47926:SF446">
    <property type="entry name" value="PENTACOTRIPEPTIDE-REPEAT REGION OF PRORP DOMAIN-CONTAINING PROTEIN"/>
    <property type="match status" value="1"/>
</dbReference>
<keyword evidence="1" id="KW-0677">Repeat</keyword>
<dbReference type="InterPro" id="IPR011990">
    <property type="entry name" value="TPR-like_helical_dom_sf"/>
</dbReference>
<dbReference type="Pfam" id="PF20430">
    <property type="entry name" value="Eplus_motif"/>
    <property type="match status" value="1"/>
</dbReference>
<feature type="repeat" description="PPR" evidence="2">
    <location>
        <begin position="161"/>
        <end position="195"/>
    </location>
</feature>
<feature type="repeat" description="PPR" evidence="2">
    <location>
        <begin position="394"/>
        <end position="428"/>
    </location>
</feature>
<dbReference type="EMBL" id="JADCNM010000009">
    <property type="protein sequence ID" value="KAG0468051.1"/>
    <property type="molecule type" value="Genomic_DNA"/>
</dbReference>
<proteinExistence type="predicted"/>
<feature type="domain" description="DYW" evidence="3">
    <location>
        <begin position="609"/>
        <end position="665"/>
    </location>
</feature>
<dbReference type="GO" id="GO:0009451">
    <property type="term" value="P:RNA modification"/>
    <property type="evidence" value="ECO:0007669"/>
    <property type="project" value="InterPro"/>
</dbReference>
<protein>
    <recommendedName>
        <fullName evidence="3">DYW domain-containing protein</fullName>
    </recommendedName>
</protein>
<dbReference type="InterPro" id="IPR046849">
    <property type="entry name" value="E2_motif"/>
</dbReference>
<dbReference type="Pfam" id="PF13041">
    <property type="entry name" value="PPR_2"/>
    <property type="match status" value="2"/>
</dbReference>
<evidence type="ECO:0000256" key="1">
    <source>
        <dbReference type="ARBA" id="ARBA00022737"/>
    </source>
</evidence>
<evidence type="ECO:0000259" key="3">
    <source>
        <dbReference type="Pfam" id="PF14432"/>
    </source>
</evidence>
<dbReference type="GO" id="GO:0008270">
    <property type="term" value="F:zinc ion binding"/>
    <property type="evidence" value="ECO:0007669"/>
    <property type="project" value="InterPro"/>
</dbReference>
<reference evidence="4 5" key="1">
    <citation type="journal article" date="2020" name="Nat. Food">
        <title>A phased Vanilla planifolia genome enables genetic improvement of flavour and production.</title>
        <authorList>
            <person name="Hasing T."/>
            <person name="Tang H."/>
            <person name="Brym M."/>
            <person name="Khazi F."/>
            <person name="Huang T."/>
            <person name="Chambers A.H."/>
        </authorList>
    </citation>
    <scope>NUCLEOTIDE SEQUENCE [LARGE SCALE GENOMIC DNA]</scope>
    <source>
        <tissue evidence="4">Leaf</tissue>
    </source>
</reference>
<gene>
    <name evidence="4" type="ORF">HPP92_017379</name>
</gene>
<dbReference type="NCBIfam" id="TIGR00756">
    <property type="entry name" value="PPR"/>
    <property type="match status" value="3"/>
</dbReference>
<dbReference type="Pfam" id="PF01535">
    <property type="entry name" value="PPR"/>
    <property type="match status" value="6"/>
</dbReference>
<dbReference type="InterPro" id="IPR046848">
    <property type="entry name" value="E_motif"/>
</dbReference>
<dbReference type="AlphaFoldDB" id="A0A835Q7W5"/>
<dbReference type="GO" id="GO:0003723">
    <property type="term" value="F:RNA binding"/>
    <property type="evidence" value="ECO:0007669"/>
    <property type="project" value="InterPro"/>
</dbReference>
<feature type="repeat" description="PPR" evidence="2">
    <location>
        <begin position="91"/>
        <end position="125"/>
    </location>
</feature>
<accession>A0A835Q7W5</accession>
<organism evidence="4 5">
    <name type="scientific">Vanilla planifolia</name>
    <name type="common">Vanilla</name>
    <dbReference type="NCBI Taxonomy" id="51239"/>
    <lineage>
        <taxon>Eukaryota</taxon>
        <taxon>Viridiplantae</taxon>
        <taxon>Streptophyta</taxon>
        <taxon>Embryophyta</taxon>
        <taxon>Tracheophyta</taxon>
        <taxon>Spermatophyta</taxon>
        <taxon>Magnoliopsida</taxon>
        <taxon>Liliopsida</taxon>
        <taxon>Asparagales</taxon>
        <taxon>Orchidaceae</taxon>
        <taxon>Vanilloideae</taxon>
        <taxon>Vanilleae</taxon>
        <taxon>Vanilla</taxon>
    </lineage>
</organism>
<dbReference type="Pfam" id="PF14432">
    <property type="entry name" value="DYW_deaminase"/>
    <property type="match status" value="1"/>
</dbReference>
<dbReference type="OrthoDB" id="185373at2759"/>
<dbReference type="FunFam" id="1.25.40.10:FF:000344">
    <property type="entry name" value="Pentatricopeptide repeat-containing protein"/>
    <property type="match status" value="1"/>
</dbReference>
<dbReference type="InterPro" id="IPR002885">
    <property type="entry name" value="PPR_rpt"/>
</dbReference>
<dbReference type="FunFam" id="1.25.40.10:FF:000450">
    <property type="entry name" value="Putative pentatricopeptide repeat-containing protein"/>
    <property type="match status" value="1"/>
</dbReference>
<dbReference type="SUPFAM" id="SSF48452">
    <property type="entry name" value="TPR-like"/>
    <property type="match status" value="1"/>
</dbReference>
<evidence type="ECO:0000256" key="2">
    <source>
        <dbReference type="PROSITE-ProRule" id="PRU00708"/>
    </source>
</evidence>
<sequence length="720" mass="81098">MAAAAAAAAASIVNYSAPSKPLLSAAAAADLRHILLRESMPFRDLKLIHGRFVRLGLEGDGYMLNLLLRCSFVSGHSTYGFFLFSRIAQRNIFHYNTVIRGLVSANYMVDTVNLYCEMRLKGFLPDNFTFPFVLKACACLQDLEAGIKIHAHLLKSGFEFDVFVKTSLISLYSKCGHLDYAQKLFDEMPVRNVVSWTAIISGYICDGQLEHAVITFWKSLEMGLKPDSFTLVRVLSACTQLGDIKMGEQIHKWADEKKMSGNVFVATSIIDLYTKCGRMERAREVFDRMLIKDIVSWSVMIGGYSFNGLPQEALNLFFKMEAENLNPDCFTMVGVLSACAKLGALELGERISCYMPMVELLSNPVLGTALIDMYAKCGSMAKSWVIFKGMKDKDLIVWNAMISGFAMTGHEKFSFALFAQMKKFLIRPDGNTFLSLLCACVHTGLVHDGRSYFKNMKKIYDLTHRIEHYGCMVDLLGRAGFLVEAHQLINQMPMEANAVVWGALLGGCRIHRNINLAEHVLRKLIELEPENSGNYVLLSNIYALNGRWDESAKLRLTMKRRGIQKTPGYSWVELNGVVHEFHVGDKSHPMSEQIYEKLDELTKRLKAMGYMPTTEAVLFDIEDEEKEHSLGYHSEKLAIAFALIRTQPEETIRVVKNLRVLEDVELYSLGEEAIVSRVTRDEGIKLKIKQVAIILKLDVVETTINLEVVEGRGFPEKKMP</sequence>
<dbReference type="Gene3D" id="1.25.40.10">
    <property type="entry name" value="Tetratricopeptide repeat domain"/>
    <property type="match status" value="4"/>
</dbReference>
<feature type="repeat" description="PPR" evidence="2">
    <location>
        <begin position="262"/>
        <end position="292"/>
    </location>
</feature>
<dbReference type="PANTHER" id="PTHR47926">
    <property type="entry name" value="PENTATRICOPEPTIDE REPEAT-CONTAINING PROTEIN"/>
    <property type="match status" value="1"/>
</dbReference>
<evidence type="ECO:0000313" key="5">
    <source>
        <dbReference type="Proteomes" id="UP000639772"/>
    </source>
</evidence>
<dbReference type="InterPro" id="IPR032867">
    <property type="entry name" value="DYW_dom"/>
</dbReference>
<dbReference type="InterPro" id="IPR046960">
    <property type="entry name" value="PPR_At4g14850-like_plant"/>
</dbReference>
<evidence type="ECO:0000313" key="4">
    <source>
        <dbReference type="EMBL" id="KAG0468051.1"/>
    </source>
</evidence>
<dbReference type="Pfam" id="PF20431">
    <property type="entry name" value="E_motif"/>
    <property type="match status" value="1"/>
</dbReference>